<dbReference type="InterPro" id="IPR029058">
    <property type="entry name" value="AB_hydrolase_fold"/>
</dbReference>
<dbReference type="PANTHER" id="PTHR48098:SF6">
    <property type="entry name" value="FERRI-BACILLIBACTIN ESTERASE BESA"/>
    <property type="match status" value="1"/>
</dbReference>
<keyword evidence="2" id="KW-1185">Reference proteome</keyword>
<dbReference type="SUPFAM" id="SSF53474">
    <property type="entry name" value="alpha/beta-Hydrolases"/>
    <property type="match status" value="1"/>
</dbReference>
<comment type="caution">
    <text evidence="1">The sequence shown here is derived from an EMBL/GenBank/DDBJ whole genome shotgun (WGS) entry which is preliminary data.</text>
</comment>
<protein>
    <submittedName>
        <fullName evidence="1">Putative alpha/beta superfamily hydrolase</fullName>
    </submittedName>
</protein>
<dbReference type="EMBL" id="QGTQ01000008">
    <property type="protein sequence ID" value="PWW02799.1"/>
    <property type="molecule type" value="Genomic_DNA"/>
</dbReference>
<dbReference type="InterPro" id="IPR000801">
    <property type="entry name" value="Esterase-like"/>
</dbReference>
<dbReference type="Proteomes" id="UP000246635">
    <property type="component" value="Unassembled WGS sequence"/>
</dbReference>
<sequence>MTINAALPWREVLTDEATHTITGDVRIIDAFPIPQLQTERRVWIYLPRSYNTGGRSYPVVYMHDGQNVFNQATSWGSEWGVDETLEQMAQEDPALEAIVVAIDHGGKQRNNEYNFTINAEYGFGGKGEAYAEFLAETLKPYIDSHYRTLPGPEHTMLVGSSFGAYVSLYMAIRYPELFGRVGGISFVMWHDNGAIIQMIQQSVLSPALRIYLSIGGQETDNAEFNKVAYEHIELARETLIEAGVPENRIRFDYVPDGTHHESTWSLLFPAAHRWLLQQ</sequence>
<dbReference type="InterPro" id="IPR050583">
    <property type="entry name" value="Mycobacterial_A85_antigen"/>
</dbReference>
<dbReference type="OrthoDB" id="9784036at2"/>
<dbReference type="GO" id="GO:0016787">
    <property type="term" value="F:hydrolase activity"/>
    <property type="evidence" value="ECO:0007669"/>
    <property type="project" value="UniProtKB-KW"/>
</dbReference>
<dbReference type="PANTHER" id="PTHR48098">
    <property type="entry name" value="ENTEROCHELIN ESTERASE-RELATED"/>
    <property type="match status" value="1"/>
</dbReference>
<accession>A0A2V2YTC3</accession>
<organism evidence="1 2">
    <name type="scientific">Paenibacillus cellulosilyticus</name>
    <dbReference type="NCBI Taxonomy" id="375489"/>
    <lineage>
        <taxon>Bacteria</taxon>
        <taxon>Bacillati</taxon>
        <taxon>Bacillota</taxon>
        <taxon>Bacilli</taxon>
        <taxon>Bacillales</taxon>
        <taxon>Paenibacillaceae</taxon>
        <taxon>Paenibacillus</taxon>
    </lineage>
</organism>
<dbReference type="RefSeq" id="WP_110044285.1">
    <property type="nucleotide sequence ID" value="NZ_CP054612.1"/>
</dbReference>
<evidence type="ECO:0000313" key="1">
    <source>
        <dbReference type="EMBL" id="PWW02799.1"/>
    </source>
</evidence>
<dbReference type="AlphaFoldDB" id="A0A2V2YTC3"/>
<evidence type="ECO:0000313" key="2">
    <source>
        <dbReference type="Proteomes" id="UP000246635"/>
    </source>
</evidence>
<gene>
    <name evidence="1" type="ORF">DFQ01_10875</name>
</gene>
<proteinExistence type="predicted"/>
<name>A0A2V2YTC3_9BACL</name>
<reference evidence="1 2" key="1">
    <citation type="submission" date="2018-05" db="EMBL/GenBank/DDBJ databases">
        <title>Genomic Encyclopedia of Type Strains, Phase III (KMG-III): the genomes of soil and plant-associated and newly described type strains.</title>
        <authorList>
            <person name="Whitman W."/>
        </authorList>
    </citation>
    <scope>NUCLEOTIDE SEQUENCE [LARGE SCALE GENOMIC DNA]</scope>
    <source>
        <strain evidence="1 2">CECT 5696</strain>
    </source>
</reference>
<dbReference type="Pfam" id="PF00756">
    <property type="entry name" value="Esterase"/>
    <property type="match status" value="1"/>
</dbReference>
<dbReference type="Gene3D" id="3.40.50.1820">
    <property type="entry name" value="alpha/beta hydrolase"/>
    <property type="match status" value="1"/>
</dbReference>
<keyword evidence="1" id="KW-0378">Hydrolase</keyword>